<dbReference type="EMBL" id="DROM01000050">
    <property type="protein sequence ID" value="HHH12750.1"/>
    <property type="molecule type" value="Genomic_DNA"/>
</dbReference>
<sequence>MLPDRGRFFLLAAAFLSGGAGAEVTVEVGEQTGLKTWEWRHDGISLRLVQRLPDQTRAYLLARGFTPRAADQVARGCLFGSMFRNDGGEPLDFDLDDWRVLHDGRESPMITRQRWEERLAEAQVSKAGRIAFNWSLMPTRQHFEPGDYNWGMTSYGLPPGSRFGLRLRITVGGKPLEALVEGLECAPEKLPEP</sequence>
<feature type="chain" id="PRO_5028152618" evidence="1">
    <location>
        <begin position="23"/>
        <end position="193"/>
    </location>
</feature>
<proteinExistence type="predicted"/>
<dbReference type="Proteomes" id="UP000886100">
    <property type="component" value="Unassembled WGS sequence"/>
</dbReference>
<comment type="caution">
    <text evidence="2">The sequence shown here is derived from an EMBL/GenBank/DDBJ whole genome shotgun (WGS) entry which is preliminary data.</text>
</comment>
<gene>
    <name evidence="2" type="ORF">ENJ98_00775</name>
</gene>
<accession>A0A7C5IXS2</accession>
<organism evidence="2">
    <name type="scientific">Thiolapillus brandeum</name>
    <dbReference type="NCBI Taxonomy" id="1076588"/>
    <lineage>
        <taxon>Bacteria</taxon>
        <taxon>Pseudomonadati</taxon>
        <taxon>Pseudomonadota</taxon>
        <taxon>Gammaproteobacteria</taxon>
        <taxon>Chromatiales</taxon>
        <taxon>Sedimenticolaceae</taxon>
        <taxon>Thiolapillus</taxon>
    </lineage>
</organism>
<keyword evidence="1" id="KW-0732">Signal</keyword>
<name>A0A7C5IXS2_9GAMM</name>
<reference evidence="2" key="1">
    <citation type="journal article" date="2020" name="mSystems">
        <title>Genome- and Community-Level Interaction Insights into Carbon Utilization and Element Cycling Functions of Hydrothermarchaeota in Hydrothermal Sediment.</title>
        <authorList>
            <person name="Zhou Z."/>
            <person name="Liu Y."/>
            <person name="Xu W."/>
            <person name="Pan J."/>
            <person name="Luo Z.H."/>
            <person name="Li M."/>
        </authorList>
    </citation>
    <scope>NUCLEOTIDE SEQUENCE [LARGE SCALE GENOMIC DNA]</scope>
    <source>
        <strain evidence="2">HyVt-535</strain>
    </source>
</reference>
<feature type="signal peptide" evidence="1">
    <location>
        <begin position="1"/>
        <end position="22"/>
    </location>
</feature>
<protein>
    <submittedName>
        <fullName evidence="2">Uncharacterized protein</fullName>
    </submittedName>
</protein>
<evidence type="ECO:0000256" key="1">
    <source>
        <dbReference type="SAM" id="SignalP"/>
    </source>
</evidence>
<dbReference type="AlphaFoldDB" id="A0A7C5IXS2"/>
<evidence type="ECO:0000313" key="2">
    <source>
        <dbReference type="EMBL" id="HHH12750.1"/>
    </source>
</evidence>